<keyword evidence="3" id="KW-1185">Reference proteome</keyword>
<dbReference type="PANTHER" id="PTHR43179">
    <property type="entry name" value="RHAMNOSYLTRANSFERASE WBBL"/>
    <property type="match status" value="1"/>
</dbReference>
<dbReference type="GO" id="GO:0016740">
    <property type="term" value="F:transferase activity"/>
    <property type="evidence" value="ECO:0007669"/>
    <property type="project" value="UniProtKB-KW"/>
</dbReference>
<accession>A0A2A8D5K7</accession>
<evidence type="ECO:0000259" key="1">
    <source>
        <dbReference type="Pfam" id="PF00535"/>
    </source>
</evidence>
<dbReference type="InterPro" id="IPR029044">
    <property type="entry name" value="Nucleotide-diphossugar_trans"/>
</dbReference>
<reference evidence="2" key="1">
    <citation type="submission" date="2017-10" db="EMBL/GenBank/DDBJ databases">
        <title>Kefir isolates.</title>
        <authorList>
            <person name="Kim Y."/>
            <person name="Blasche S."/>
        </authorList>
    </citation>
    <scope>NUCLEOTIDE SEQUENCE [LARGE SCALE GENOMIC DNA]</scope>
    <source>
        <strain evidence="2">OG2-2</strain>
    </source>
</reference>
<protein>
    <submittedName>
        <fullName evidence="2">Glycosyl transferase family 2</fullName>
    </submittedName>
</protein>
<dbReference type="AlphaFoldDB" id="A0A2A8D5K7"/>
<comment type="caution">
    <text evidence="2">The sequence shown here is derived from an EMBL/GenBank/DDBJ whole genome shotgun (WGS) entry which is preliminary data.</text>
</comment>
<gene>
    <name evidence="2" type="ORF">CRM92_06135</name>
</gene>
<evidence type="ECO:0000313" key="2">
    <source>
        <dbReference type="EMBL" id="PEN16256.1"/>
    </source>
</evidence>
<dbReference type="SUPFAM" id="SSF53448">
    <property type="entry name" value="Nucleotide-diphospho-sugar transferases"/>
    <property type="match status" value="1"/>
</dbReference>
<keyword evidence="2" id="KW-0808">Transferase</keyword>
<dbReference type="Pfam" id="PF00535">
    <property type="entry name" value="Glycos_transf_2"/>
    <property type="match status" value="1"/>
</dbReference>
<dbReference type="InterPro" id="IPR001173">
    <property type="entry name" value="Glyco_trans_2-like"/>
</dbReference>
<sequence length="307" mass="34467">MTSSAETISAIIPFYGEPAPVLDLIASLRAQRGITPENLEIIVSDDCSPVPFPDTEGVSIVRRERNGGFGSAVNSGAARAHGDWLIILNSDLELGENFISSMLTALAAYPQALASPQVVGHDGNHQWVARKFPTVGHIVWEWFTPLARFKPTRLWHRGAGHDISACTALRPHGTDWVMGACMMVPRTVYERVQGMDERFYMNSEEVDFQRRLAEIGVPRILVPAVTVTHEGGASSPSARRRQWLTTARFIYAEKWGFEKNLRRALTLTSYANYGFNLVRSLRNHRVNPREVLNHELELIRRGTRHEN</sequence>
<dbReference type="Gene3D" id="3.90.550.10">
    <property type="entry name" value="Spore Coat Polysaccharide Biosynthesis Protein SpsA, Chain A"/>
    <property type="match status" value="1"/>
</dbReference>
<organism evidence="2 3">
    <name type="scientific">Rothia dentocariosa</name>
    <dbReference type="NCBI Taxonomy" id="2047"/>
    <lineage>
        <taxon>Bacteria</taxon>
        <taxon>Bacillati</taxon>
        <taxon>Actinomycetota</taxon>
        <taxon>Actinomycetes</taxon>
        <taxon>Micrococcales</taxon>
        <taxon>Micrococcaceae</taxon>
        <taxon>Rothia</taxon>
    </lineage>
</organism>
<name>A0A2A8D5K7_9MICC</name>
<dbReference type="PANTHER" id="PTHR43179:SF7">
    <property type="entry name" value="RHAMNOSYLTRANSFERASE WBBL"/>
    <property type="match status" value="1"/>
</dbReference>
<dbReference type="EMBL" id="PDEV01000002">
    <property type="protein sequence ID" value="PEN16256.1"/>
    <property type="molecule type" value="Genomic_DNA"/>
</dbReference>
<dbReference type="RefSeq" id="WP_098042659.1">
    <property type="nucleotide sequence ID" value="NZ_PDEV01000002.1"/>
</dbReference>
<feature type="domain" description="Glycosyltransferase 2-like" evidence="1">
    <location>
        <begin position="9"/>
        <end position="170"/>
    </location>
</feature>
<evidence type="ECO:0000313" key="3">
    <source>
        <dbReference type="Proteomes" id="UP000219947"/>
    </source>
</evidence>
<dbReference type="Proteomes" id="UP000219947">
    <property type="component" value="Unassembled WGS sequence"/>
</dbReference>
<proteinExistence type="predicted"/>